<evidence type="ECO:0000313" key="2">
    <source>
        <dbReference type="EMBL" id="OIR05012.1"/>
    </source>
</evidence>
<proteinExistence type="predicted"/>
<dbReference type="AlphaFoldDB" id="A0A1J5STS0"/>
<dbReference type="SUPFAM" id="SSF54631">
    <property type="entry name" value="CBS-domain pair"/>
    <property type="match status" value="1"/>
</dbReference>
<dbReference type="Pfam" id="PF00571">
    <property type="entry name" value="CBS"/>
    <property type="match status" value="2"/>
</dbReference>
<dbReference type="InterPro" id="IPR046342">
    <property type="entry name" value="CBS_dom_sf"/>
</dbReference>
<protein>
    <submittedName>
        <fullName evidence="2">CBS domain protein</fullName>
    </submittedName>
</protein>
<sequence>MDEYDVQHLPVVHEEKFAGLVCKDDLLDADENNTVAALEYQFIKASIKSEEHFLAALKQISESNLSLVAVVNEQSELKGVITATELIKVLSKFTGSEDPGGMIVLEMERRNYSFGEISRLVETNDASILQLNTMPGNDAGMISVTIKINKIEVSDIVATFQRYDYQVQYYFGEEHYTNELKENYNHLLSYLNI</sequence>
<feature type="domain" description="CBS" evidence="1">
    <location>
        <begin position="46"/>
        <end position="91"/>
    </location>
</feature>
<dbReference type="InterPro" id="IPR000644">
    <property type="entry name" value="CBS_dom"/>
</dbReference>
<feature type="domain" description="CBS" evidence="1">
    <location>
        <begin position="1"/>
        <end position="30"/>
    </location>
</feature>
<gene>
    <name evidence="2" type="ORF">GALL_128280</name>
</gene>
<dbReference type="EMBL" id="MLJW01000053">
    <property type="protein sequence ID" value="OIR05012.1"/>
    <property type="molecule type" value="Genomic_DNA"/>
</dbReference>
<dbReference type="Gene3D" id="3.10.580.10">
    <property type="entry name" value="CBS-domain"/>
    <property type="match status" value="1"/>
</dbReference>
<name>A0A1J5STS0_9ZZZZ</name>
<reference evidence="2" key="1">
    <citation type="submission" date="2016-10" db="EMBL/GenBank/DDBJ databases">
        <title>Sequence of Gallionella enrichment culture.</title>
        <authorList>
            <person name="Poehlein A."/>
            <person name="Muehling M."/>
            <person name="Daniel R."/>
        </authorList>
    </citation>
    <scope>NUCLEOTIDE SEQUENCE</scope>
</reference>
<organism evidence="2">
    <name type="scientific">mine drainage metagenome</name>
    <dbReference type="NCBI Taxonomy" id="410659"/>
    <lineage>
        <taxon>unclassified sequences</taxon>
        <taxon>metagenomes</taxon>
        <taxon>ecological metagenomes</taxon>
    </lineage>
</organism>
<comment type="caution">
    <text evidence="2">The sequence shown here is derived from an EMBL/GenBank/DDBJ whole genome shotgun (WGS) entry which is preliminary data.</text>
</comment>
<accession>A0A1J5STS0</accession>
<evidence type="ECO:0000259" key="1">
    <source>
        <dbReference type="Pfam" id="PF00571"/>
    </source>
</evidence>